<dbReference type="Pfam" id="PF07715">
    <property type="entry name" value="Plug"/>
    <property type="match status" value="1"/>
</dbReference>
<protein>
    <submittedName>
        <fullName evidence="9">TonB-dependent receptor</fullName>
    </submittedName>
</protein>
<dbReference type="InterPro" id="IPR000531">
    <property type="entry name" value="Beta-barrel_TonB"/>
</dbReference>
<evidence type="ECO:0000256" key="3">
    <source>
        <dbReference type="ARBA" id="ARBA00022692"/>
    </source>
</evidence>
<organism evidence="9">
    <name type="scientific">hydrothermal vent metagenome</name>
    <dbReference type="NCBI Taxonomy" id="652676"/>
    <lineage>
        <taxon>unclassified sequences</taxon>
        <taxon>metagenomes</taxon>
        <taxon>ecological metagenomes</taxon>
    </lineage>
</organism>
<dbReference type="GO" id="GO:0009279">
    <property type="term" value="C:cell outer membrane"/>
    <property type="evidence" value="ECO:0007669"/>
    <property type="project" value="UniProtKB-SubCell"/>
</dbReference>
<dbReference type="Gene3D" id="2.170.130.10">
    <property type="entry name" value="TonB-dependent receptor, plug domain"/>
    <property type="match status" value="1"/>
</dbReference>
<evidence type="ECO:0000313" key="9">
    <source>
        <dbReference type="EMBL" id="VAV99009.1"/>
    </source>
</evidence>
<sequence>MKQYSNKSGVTLRASLIAGVSLGAILFGAIPTVSANDGINDFNIKAGDLKTALNVYIDQSGRQLIYRDDQVQGFATSGTTGTLTNENALLQVLAGSNLVVREDSSGAVLIADGGSGFEAISFTSDSERESMLGSYEEDDSSEETAVFEEIVTIGSRSNKARTISDSPVPIDVISAGDLDAMGGTVDLTDNLKNLIPSYTATPATGDASAFVRPTSLRGTAPDQTLVLVDGKRRHRSAVVQFFAPAAGNGAQGVDIGMIPSIALKRVEVLRDGAAAQYGSDAIAGVMNFVTKDSSEGGTYTMQYGQHYQGEANYKIGLNQGFALGDKGFLNVSMEYSDNAALSRGLQRPDAQALIDSGVQGVGADAPFGDAPLVQTWGRPKTNALRFFVNSGIEISDNATLYARMGYADTFGRYRFFYRRPGDEDAAALQSVIDQGYTGSLAQTGYTPFLDGNQKDYSLVTGLKGELSGGTYYDFSFGYGKNKLSLFLNNEINPGLGLTADFKIPQMNFVMGGYEQEELSLNADFSTPISDSINLAYGAEWRRETFTANAGEKNSYIDANGLEGGGVDGRISPSDAGKFSRNNIAAYIDIEQDVTDKFMLQYAVRYENFSDFGGTINGKVAGRYNISDSVALRGAVSTGFKAPTPGQANIKATISTFDGATGNLILEGLISATDPKAIAAGGKKLTEEKSFNLSFGMSADISDNTTMTVDFYKISVDNRIYRSGDITAADGSSISFYTNAMDVNYTGVDLVITSRQEWASNVSTDFSLAYNYNKINVVKQKLVNGIKPVSDATVEDIENNYPNNRFTLTANTLMGDKWNLLLRANYYGKHYDERGRINGVDGKPPTAQIGSVVYLDLEIGYQVTDNFRIKAGGSNILNNFVDRIGPPNANRLSVGLQYPRRSAANYEGGSWYLGANYSF</sequence>
<evidence type="ECO:0000259" key="7">
    <source>
        <dbReference type="Pfam" id="PF00593"/>
    </source>
</evidence>
<keyword evidence="3" id="KW-0812">Transmembrane</keyword>
<keyword evidence="5" id="KW-0472">Membrane</keyword>
<gene>
    <name evidence="9" type="ORF">MNBD_ALPHA02-1428</name>
</gene>
<dbReference type="PROSITE" id="PS52016">
    <property type="entry name" value="TONB_DEPENDENT_REC_3"/>
    <property type="match status" value="1"/>
</dbReference>
<dbReference type="SUPFAM" id="SSF56935">
    <property type="entry name" value="Porins"/>
    <property type="match status" value="1"/>
</dbReference>
<name>A0A3B0S3Y3_9ZZZZ</name>
<evidence type="ECO:0000256" key="6">
    <source>
        <dbReference type="ARBA" id="ARBA00023237"/>
    </source>
</evidence>
<keyword evidence="2" id="KW-0813">Transport</keyword>
<evidence type="ECO:0000256" key="2">
    <source>
        <dbReference type="ARBA" id="ARBA00022448"/>
    </source>
</evidence>
<dbReference type="AlphaFoldDB" id="A0A3B0S3Y3"/>
<accession>A0A3B0S3Y3</accession>
<dbReference type="Pfam" id="PF00593">
    <property type="entry name" value="TonB_dep_Rec_b-barrel"/>
    <property type="match status" value="1"/>
</dbReference>
<dbReference type="EMBL" id="UOED01000132">
    <property type="protein sequence ID" value="VAV99009.1"/>
    <property type="molecule type" value="Genomic_DNA"/>
</dbReference>
<evidence type="ECO:0000256" key="1">
    <source>
        <dbReference type="ARBA" id="ARBA00004571"/>
    </source>
</evidence>
<feature type="domain" description="TonB-dependent receptor plug" evidence="8">
    <location>
        <begin position="163"/>
        <end position="285"/>
    </location>
</feature>
<evidence type="ECO:0000259" key="8">
    <source>
        <dbReference type="Pfam" id="PF07715"/>
    </source>
</evidence>
<dbReference type="InterPro" id="IPR039426">
    <property type="entry name" value="TonB-dep_rcpt-like"/>
</dbReference>
<dbReference type="PANTHER" id="PTHR47234">
    <property type="match status" value="1"/>
</dbReference>
<reference evidence="9" key="1">
    <citation type="submission" date="2018-06" db="EMBL/GenBank/DDBJ databases">
        <authorList>
            <person name="Zhirakovskaya E."/>
        </authorList>
    </citation>
    <scope>NUCLEOTIDE SEQUENCE</scope>
</reference>
<feature type="domain" description="TonB-dependent receptor-like beta-barrel" evidence="7">
    <location>
        <begin position="408"/>
        <end position="875"/>
    </location>
</feature>
<keyword evidence="6" id="KW-0998">Cell outer membrane</keyword>
<proteinExistence type="predicted"/>
<dbReference type="InterPro" id="IPR012910">
    <property type="entry name" value="Plug_dom"/>
</dbReference>
<keyword evidence="9" id="KW-0675">Receptor</keyword>
<evidence type="ECO:0000256" key="5">
    <source>
        <dbReference type="ARBA" id="ARBA00023136"/>
    </source>
</evidence>
<dbReference type="InterPro" id="IPR037066">
    <property type="entry name" value="Plug_dom_sf"/>
</dbReference>
<dbReference type="Gene3D" id="3.55.50.30">
    <property type="match status" value="1"/>
</dbReference>
<dbReference type="PANTHER" id="PTHR47234:SF3">
    <property type="entry name" value="SECRETIN_TONB SHORT N-TERMINAL DOMAIN-CONTAINING PROTEIN"/>
    <property type="match status" value="1"/>
</dbReference>
<keyword evidence="4" id="KW-0798">TonB box</keyword>
<evidence type="ECO:0000256" key="4">
    <source>
        <dbReference type="ARBA" id="ARBA00023077"/>
    </source>
</evidence>
<comment type="subcellular location">
    <subcellularLocation>
        <location evidence="1">Cell outer membrane</location>
        <topology evidence="1">Multi-pass membrane protein</topology>
    </subcellularLocation>
</comment>
<dbReference type="InterPro" id="IPR036942">
    <property type="entry name" value="Beta-barrel_TonB_sf"/>
</dbReference>
<dbReference type="Gene3D" id="2.40.170.20">
    <property type="entry name" value="TonB-dependent receptor, beta-barrel domain"/>
    <property type="match status" value="1"/>
</dbReference>